<dbReference type="Proteomes" id="UP001151760">
    <property type="component" value="Unassembled WGS sequence"/>
</dbReference>
<comment type="caution">
    <text evidence="2">The sequence shown here is derived from an EMBL/GenBank/DDBJ whole genome shotgun (WGS) entry which is preliminary data.</text>
</comment>
<evidence type="ECO:0000256" key="1">
    <source>
        <dbReference type="SAM" id="MobiDB-lite"/>
    </source>
</evidence>
<reference evidence="2" key="2">
    <citation type="submission" date="2022-01" db="EMBL/GenBank/DDBJ databases">
        <authorList>
            <person name="Yamashiro T."/>
            <person name="Shiraishi A."/>
            <person name="Satake H."/>
            <person name="Nakayama K."/>
        </authorList>
    </citation>
    <scope>NUCLEOTIDE SEQUENCE</scope>
</reference>
<name>A0ABQ5A9E9_9ASTR</name>
<accession>A0ABQ5A9E9</accession>
<dbReference type="EMBL" id="BQNB010011990">
    <property type="protein sequence ID" value="GJS97782.1"/>
    <property type="molecule type" value="Genomic_DNA"/>
</dbReference>
<evidence type="ECO:0008006" key="4">
    <source>
        <dbReference type="Google" id="ProtNLM"/>
    </source>
</evidence>
<gene>
    <name evidence="2" type="ORF">Tco_0804750</name>
</gene>
<keyword evidence="3" id="KW-1185">Reference proteome</keyword>
<evidence type="ECO:0000313" key="3">
    <source>
        <dbReference type="Proteomes" id="UP001151760"/>
    </source>
</evidence>
<feature type="region of interest" description="Disordered" evidence="1">
    <location>
        <begin position="236"/>
        <end position="280"/>
    </location>
</feature>
<proteinExistence type="predicted"/>
<organism evidence="2 3">
    <name type="scientific">Tanacetum coccineum</name>
    <dbReference type="NCBI Taxonomy" id="301880"/>
    <lineage>
        <taxon>Eukaryota</taxon>
        <taxon>Viridiplantae</taxon>
        <taxon>Streptophyta</taxon>
        <taxon>Embryophyta</taxon>
        <taxon>Tracheophyta</taxon>
        <taxon>Spermatophyta</taxon>
        <taxon>Magnoliopsida</taxon>
        <taxon>eudicotyledons</taxon>
        <taxon>Gunneridae</taxon>
        <taxon>Pentapetalae</taxon>
        <taxon>asterids</taxon>
        <taxon>campanulids</taxon>
        <taxon>Asterales</taxon>
        <taxon>Asteraceae</taxon>
        <taxon>Asteroideae</taxon>
        <taxon>Anthemideae</taxon>
        <taxon>Anthemidinae</taxon>
        <taxon>Tanacetum</taxon>
    </lineage>
</organism>
<protein>
    <recommendedName>
        <fullName evidence="4">Reverse transcriptase domain-containing protein</fullName>
    </recommendedName>
</protein>
<reference evidence="2" key="1">
    <citation type="journal article" date="2022" name="Int. J. Mol. Sci.">
        <title>Draft Genome of Tanacetum Coccineum: Genomic Comparison of Closely Related Tanacetum-Family Plants.</title>
        <authorList>
            <person name="Yamashiro T."/>
            <person name="Shiraishi A."/>
            <person name="Nakayama K."/>
            <person name="Satake H."/>
        </authorList>
    </citation>
    <scope>NUCLEOTIDE SEQUENCE</scope>
</reference>
<feature type="compositionally biased region" description="Low complexity" evidence="1">
    <location>
        <begin position="243"/>
        <end position="254"/>
    </location>
</feature>
<evidence type="ECO:0000313" key="2">
    <source>
        <dbReference type="EMBL" id="GJS97782.1"/>
    </source>
</evidence>
<sequence length="280" mass="31989">MDPYCHVRDAAIRDKGDDAATKAVKIAILPGIIFVFARSRSIMLIKKENPKLYLNLYLDSWRPPIKLLREESKQAALSAKREEKNRRHQRSGGAVELCRWFEKIKSVFGISECAERSKVKFAAATLQGRALTWWNSQVATLGLEFRGWENDLREPKVEIIRISLLTLNCFNELALLCPEAVPTEKKKVELYIKGFPKSIKGETTSSRPTVLNEAVRMAHTLMEQKLQAKAERIAEGNKRKWENNNNNNNNNNNINRKKLPGTTTSTTKTNKQRQGNAKWL</sequence>